<keyword evidence="1 5" id="KW-0436">Ligase</keyword>
<reference evidence="7 8" key="1">
    <citation type="submission" date="2014-06" db="EMBL/GenBank/DDBJ databases">
        <title>Functional and comparative genomic analyses of the Drosophila gut microbiota identify candidate symbiosis factors.</title>
        <authorList>
            <person name="Newell P.D."/>
            <person name="Chaston J.M."/>
            <person name="Douglas A.E."/>
        </authorList>
    </citation>
    <scope>NUCLEOTIDE SEQUENCE [LARGE SCALE GENOMIC DNA]</scope>
    <source>
        <strain evidence="7 8">DmCS_006</strain>
    </source>
</reference>
<dbReference type="PANTHER" id="PTHR43311">
    <property type="entry name" value="GLUTAMATE--TRNA LIGASE"/>
    <property type="match status" value="1"/>
</dbReference>
<evidence type="ECO:0000256" key="3">
    <source>
        <dbReference type="ARBA" id="ARBA00022840"/>
    </source>
</evidence>
<evidence type="ECO:0000256" key="4">
    <source>
        <dbReference type="ARBA" id="ARBA00023146"/>
    </source>
</evidence>
<dbReference type="Pfam" id="PF00749">
    <property type="entry name" value="tRNA-synt_1c"/>
    <property type="match status" value="1"/>
</dbReference>
<evidence type="ECO:0000256" key="5">
    <source>
        <dbReference type="RuleBase" id="RU363037"/>
    </source>
</evidence>
<dbReference type="STRING" id="104102.AtDm6_2109"/>
<evidence type="ECO:0000313" key="7">
    <source>
        <dbReference type="EMBL" id="KGB22874.1"/>
    </source>
</evidence>
<name>A0A094YQI1_9PROT</name>
<keyword evidence="5" id="KW-0648">Protein biosynthesis</keyword>
<evidence type="ECO:0000259" key="6">
    <source>
        <dbReference type="Pfam" id="PF00749"/>
    </source>
</evidence>
<dbReference type="GO" id="GO:0004818">
    <property type="term" value="F:glutamate-tRNA ligase activity"/>
    <property type="evidence" value="ECO:0007669"/>
    <property type="project" value="TreeGrafter"/>
</dbReference>
<keyword evidence="4 5" id="KW-0030">Aminoacyl-tRNA synthetase</keyword>
<keyword evidence="2 5" id="KW-0547">Nucleotide-binding</keyword>
<dbReference type="InterPro" id="IPR049940">
    <property type="entry name" value="GluQ/Sye"/>
</dbReference>
<keyword evidence="3 5" id="KW-0067">ATP-binding</keyword>
<dbReference type="Gene3D" id="3.40.50.620">
    <property type="entry name" value="HUPs"/>
    <property type="match status" value="1"/>
</dbReference>
<proteinExistence type="inferred from homology"/>
<comment type="similarity">
    <text evidence="5">Belongs to the class-I aminoacyl-tRNA synthetase family.</text>
</comment>
<dbReference type="AlphaFoldDB" id="A0A094YQI1"/>
<dbReference type="Proteomes" id="UP000029448">
    <property type="component" value="Unassembled WGS sequence"/>
</dbReference>
<evidence type="ECO:0000256" key="1">
    <source>
        <dbReference type="ARBA" id="ARBA00022598"/>
    </source>
</evidence>
<feature type="domain" description="Glutamyl/glutaminyl-tRNA synthetase class Ib catalytic" evidence="6">
    <location>
        <begin position="9"/>
        <end position="127"/>
    </location>
</feature>
<evidence type="ECO:0000313" key="8">
    <source>
        <dbReference type="Proteomes" id="UP000029448"/>
    </source>
</evidence>
<dbReference type="SUPFAM" id="SSF52374">
    <property type="entry name" value="Nucleotidylyl transferase"/>
    <property type="match status" value="1"/>
</dbReference>
<dbReference type="EMBL" id="JOKM01000072">
    <property type="protein sequence ID" value="KGB22874.1"/>
    <property type="molecule type" value="Genomic_DNA"/>
</dbReference>
<keyword evidence="8" id="KW-1185">Reference proteome</keyword>
<gene>
    <name evidence="7" type="ORF">AtDm6_2109</name>
</gene>
<sequence>MKRSVWPLVYEDLDRGQVVCTPELFGDVVLARRDVPASYHLCVTHDDAMQGVTLVARGEDLRPATDLHRLLQALMGWRTPTYVFHPLLCDAQGRRLSKRDGAASVREMRAAGMTPEAVRAMAVFAGCST</sequence>
<accession>A0A094YQI1</accession>
<organism evidence="7 8">
    <name type="scientific">Acetobacter tropicalis</name>
    <dbReference type="NCBI Taxonomy" id="104102"/>
    <lineage>
        <taxon>Bacteria</taxon>
        <taxon>Pseudomonadati</taxon>
        <taxon>Pseudomonadota</taxon>
        <taxon>Alphaproteobacteria</taxon>
        <taxon>Acetobacterales</taxon>
        <taxon>Acetobacteraceae</taxon>
        <taxon>Acetobacter</taxon>
    </lineage>
</organism>
<protein>
    <submittedName>
        <fullName evidence="7">Glutamyl-Q-tRNA synthetase</fullName>
    </submittedName>
</protein>
<evidence type="ECO:0000256" key="2">
    <source>
        <dbReference type="ARBA" id="ARBA00022741"/>
    </source>
</evidence>
<dbReference type="GO" id="GO:0005524">
    <property type="term" value="F:ATP binding"/>
    <property type="evidence" value="ECO:0007669"/>
    <property type="project" value="UniProtKB-KW"/>
</dbReference>
<dbReference type="GO" id="GO:0006424">
    <property type="term" value="P:glutamyl-tRNA aminoacylation"/>
    <property type="evidence" value="ECO:0007669"/>
    <property type="project" value="TreeGrafter"/>
</dbReference>
<dbReference type="GO" id="GO:0005829">
    <property type="term" value="C:cytosol"/>
    <property type="evidence" value="ECO:0007669"/>
    <property type="project" value="TreeGrafter"/>
</dbReference>
<dbReference type="PATRIC" id="fig|104102.7.peg.2087"/>
<dbReference type="InterPro" id="IPR014729">
    <property type="entry name" value="Rossmann-like_a/b/a_fold"/>
</dbReference>
<dbReference type="InterPro" id="IPR020058">
    <property type="entry name" value="Glu/Gln-tRNA-synth_Ib_cat-dom"/>
</dbReference>
<dbReference type="PANTHER" id="PTHR43311:SF1">
    <property type="entry name" value="GLUTAMYL-Q TRNA(ASP) SYNTHETASE"/>
    <property type="match status" value="1"/>
</dbReference>
<comment type="caution">
    <text evidence="7">The sequence shown here is derived from an EMBL/GenBank/DDBJ whole genome shotgun (WGS) entry which is preliminary data.</text>
</comment>